<evidence type="ECO:0000256" key="9">
    <source>
        <dbReference type="RuleBase" id="RU361228"/>
    </source>
</evidence>
<evidence type="ECO:0000256" key="8">
    <source>
        <dbReference type="PROSITE-ProRule" id="PRU00339"/>
    </source>
</evidence>
<evidence type="ECO:0000313" key="12">
    <source>
        <dbReference type="Proteomes" id="UP000663882"/>
    </source>
</evidence>
<dbReference type="SUPFAM" id="SSF56399">
    <property type="entry name" value="ADP-ribosylation"/>
    <property type="match status" value="1"/>
</dbReference>
<keyword evidence="4" id="KW-0548">Nucleotidyltransferase</keyword>
<evidence type="ECO:0000256" key="6">
    <source>
        <dbReference type="ARBA" id="ARBA00022803"/>
    </source>
</evidence>
<sequence length="708" mass="80924">MSFLKWLKPRRKKVHEGVNAGEDHDNDDDTRREEEEAEAGKYTGRDVDDESTNDGTKLVYFACEEPKQNIIDILQSVKSSVEVFTAEQECVNYITPITQKVFLIIDGIPPASLIEAIEPLKQIDSVFFYSPASGSIVDIGQQQHSYLVNLCENEATLIDTIRKSREELDKQTAAFSIYNKKEKATRDLSKEAGSFLFFQLFKSVLKNMPKTAEAKKTMVTTCRNYYRGNLTELKNIDDFDRTYKSSDAIPWYTKETFVYKFINKALRTEDVDVLYQFRFYIMDLSEQLESKFLELKAKQKDILRLYRGLKLSADEVENFQNSIGNLISTNGYLSTSSERSVAYGFATKSPKREGFSRALFEYQIDLNHVQKIVIADIREFSAFPEEAEVLVDIGASFQIDSCQFSPDEDLWHVQVHATDQGADLAAEYMEYQKKKMVESNIVLMFGNLLLEMGEYAKAERYFDTILNSSNPNDEEIACIFFNFGRTHRLRGDFNRATNCYNRAYSLHMNARPKRLASAGKTLNGLGVVYSEQGRQMKAEECFLRAMKLYNISIPKKHVDVAGTLINLGTIDCDRQYYDRALSKFQKAKKIFNSSLPPGHPNHAVPRVNLGNVYLSTKEYVKAFEEYESALKLQEASLPSDHPDIARTLHNLAVVQTHLGNIEQARQYLERAEETAGRTLPSKHPVMSLLHKTKGVMAEEVEGYIYSRH</sequence>
<dbReference type="GO" id="GO:0106274">
    <property type="term" value="F:NAD+-protein-arginine ADP-ribosyltransferase activity"/>
    <property type="evidence" value="ECO:0007669"/>
    <property type="project" value="UniProtKB-EC"/>
</dbReference>
<dbReference type="PANTHER" id="PTHR45641">
    <property type="entry name" value="TETRATRICOPEPTIDE REPEAT PROTEIN (AFU_ORTHOLOGUE AFUA_6G03870)"/>
    <property type="match status" value="1"/>
</dbReference>
<feature type="region of interest" description="Disordered" evidence="10">
    <location>
        <begin position="1"/>
        <end position="51"/>
    </location>
</feature>
<dbReference type="SUPFAM" id="SSF48452">
    <property type="entry name" value="TPR-like"/>
    <property type="match status" value="1"/>
</dbReference>
<dbReference type="GO" id="GO:0016779">
    <property type="term" value="F:nucleotidyltransferase activity"/>
    <property type="evidence" value="ECO:0007669"/>
    <property type="project" value="UniProtKB-KW"/>
</dbReference>
<keyword evidence="2 9" id="KW-0328">Glycosyltransferase</keyword>
<evidence type="ECO:0000313" key="11">
    <source>
        <dbReference type="EMBL" id="CAF1083214.1"/>
    </source>
</evidence>
<proteinExistence type="inferred from homology"/>
<keyword evidence="9" id="KW-0521">NADP</keyword>
<dbReference type="InterPro" id="IPR000768">
    <property type="entry name" value="ART"/>
</dbReference>
<keyword evidence="6 8" id="KW-0802">TPR repeat</keyword>
<accession>A0A814MZ25</accession>
<evidence type="ECO:0000256" key="3">
    <source>
        <dbReference type="ARBA" id="ARBA00022679"/>
    </source>
</evidence>
<keyword evidence="9" id="KW-0520">NAD</keyword>
<dbReference type="EMBL" id="CAJNOO010001034">
    <property type="protein sequence ID" value="CAF1083214.1"/>
    <property type="molecule type" value="Genomic_DNA"/>
</dbReference>
<evidence type="ECO:0000256" key="1">
    <source>
        <dbReference type="ARBA" id="ARBA00009558"/>
    </source>
</evidence>
<feature type="repeat" description="TPR" evidence="8">
    <location>
        <begin position="477"/>
        <end position="510"/>
    </location>
</feature>
<dbReference type="Pfam" id="PF13424">
    <property type="entry name" value="TPR_12"/>
    <property type="match status" value="2"/>
</dbReference>
<dbReference type="InterPro" id="IPR019734">
    <property type="entry name" value="TPR_rpt"/>
</dbReference>
<dbReference type="PROSITE" id="PS50005">
    <property type="entry name" value="TPR"/>
    <property type="match status" value="2"/>
</dbReference>
<comment type="caution">
    <text evidence="11">The sequence shown here is derived from an EMBL/GenBank/DDBJ whole genome shotgun (WGS) entry which is preliminary data.</text>
</comment>
<keyword evidence="5" id="KW-0677">Repeat</keyword>
<organism evidence="11 12">
    <name type="scientific">Rotaria sordida</name>
    <dbReference type="NCBI Taxonomy" id="392033"/>
    <lineage>
        <taxon>Eukaryota</taxon>
        <taxon>Metazoa</taxon>
        <taxon>Spiralia</taxon>
        <taxon>Gnathifera</taxon>
        <taxon>Rotifera</taxon>
        <taxon>Eurotatoria</taxon>
        <taxon>Bdelloidea</taxon>
        <taxon>Philodinida</taxon>
        <taxon>Philodinidae</taxon>
        <taxon>Rotaria</taxon>
    </lineage>
</organism>
<protein>
    <recommendedName>
        <fullName evidence="9">NAD(P)(+)--arginine ADP-ribosyltransferase</fullName>
        <ecNumber evidence="9">2.4.2.31</ecNumber>
    </recommendedName>
    <alternativeName>
        <fullName evidence="9">Mono(ADP-ribosyl)transferase</fullName>
    </alternativeName>
</protein>
<evidence type="ECO:0000256" key="2">
    <source>
        <dbReference type="ARBA" id="ARBA00022676"/>
    </source>
</evidence>
<comment type="catalytic activity">
    <reaction evidence="7 9">
        <text>L-arginyl-[protein] + NAD(+) = N(omega)-(ADP-D-ribosyl)-L-arginyl-[protein] + nicotinamide + H(+)</text>
        <dbReference type="Rhea" id="RHEA:19149"/>
        <dbReference type="Rhea" id="RHEA-COMP:10532"/>
        <dbReference type="Rhea" id="RHEA-COMP:15087"/>
        <dbReference type="ChEBI" id="CHEBI:15378"/>
        <dbReference type="ChEBI" id="CHEBI:17154"/>
        <dbReference type="ChEBI" id="CHEBI:29965"/>
        <dbReference type="ChEBI" id="CHEBI:57540"/>
        <dbReference type="ChEBI" id="CHEBI:142554"/>
        <dbReference type="EC" id="2.4.2.31"/>
    </reaction>
</comment>
<evidence type="ECO:0000256" key="10">
    <source>
        <dbReference type="SAM" id="MobiDB-lite"/>
    </source>
</evidence>
<evidence type="ECO:0000256" key="5">
    <source>
        <dbReference type="ARBA" id="ARBA00022737"/>
    </source>
</evidence>
<dbReference type="OrthoDB" id="5986190at2759"/>
<evidence type="ECO:0000256" key="4">
    <source>
        <dbReference type="ARBA" id="ARBA00022695"/>
    </source>
</evidence>
<dbReference type="PROSITE" id="PS51996">
    <property type="entry name" value="TR_MART"/>
    <property type="match status" value="1"/>
</dbReference>
<dbReference type="EC" id="2.4.2.31" evidence="9"/>
<keyword evidence="3 9" id="KW-0808">Transferase</keyword>
<dbReference type="Proteomes" id="UP000663882">
    <property type="component" value="Unassembled WGS sequence"/>
</dbReference>
<name>A0A814MZ25_9BILA</name>
<dbReference type="Gene3D" id="3.90.176.10">
    <property type="entry name" value="Toxin ADP-ribosyltransferase, Chain A, domain 1"/>
    <property type="match status" value="1"/>
</dbReference>
<feature type="repeat" description="TPR" evidence="8">
    <location>
        <begin position="603"/>
        <end position="636"/>
    </location>
</feature>
<comment type="similarity">
    <text evidence="1 9">Belongs to the Arg-specific ADP-ribosyltransferase family.</text>
</comment>
<evidence type="ECO:0000256" key="7">
    <source>
        <dbReference type="ARBA" id="ARBA00047597"/>
    </source>
</evidence>
<dbReference type="Gene3D" id="1.25.40.10">
    <property type="entry name" value="Tetratricopeptide repeat domain"/>
    <property type="match status" value="2"/>
</dbReference>
<dbReference type="InterPro" id="IPR011990">
    <property type="entry name" value="TPR-like_helical_dom_sf"/>
</dbReference>
<dbReference type="AlphaFoldDB" id="A0A814MZ25"/>
<gene>
    <name evidence="11" type="ORF">RFH988_LOCUS18407</name>
</gene>
<dbReference type="SMART" id="SM00028">
    <property type="entry name" value="TPR"/>
    <property type="match status" value="6"/>
</dbReference>
<reference evidence="11" key="1">
    <citation type="submission" date="2021-02" db="EMBL/GenBank/DDBJ databases">
        <authorList>
            <person name="Nowell W R."/>
        </authorList>
    </citation>
    <scope>NUCLEOTIDE SEQUENCE</scope>
</reference>
<dbReference type="Pfam" id="PF01129">
    <property type="entry name" value="ART"/>
    <property type="match status" value="1"/>
</dbReference>